<evidence type="ECO:0000256" key="4">
    <source>
        <dbReference type="ARBA" id="ARBA00022807"/>
    </source>
</evidence>
<dbReference type="Pfam" id="PF00877">
    <property type="entry name" value="NLPC_P60"/>
    <property type="match status" value="1"/>
</dbReference>
<dbReference type="GO" id="GO:0008234">
    <property type="term" value="F:cysteine-type peptidase activity"/>
    <property type="evidence" value="ECO:0007669"/>
    <property type="project" value="UniProtKB-KW"/>
</dbReference>
<dbReference type="SUPFAM" id="SSF54001">
    <property type="entry name" value="Cysteine proteinases"/>
    <property type="match status" value="1"/>
</dbReference>
<dbReference type="PANTHER" id="PTHR47053">
    <property type="entry name" value="MUREIN DD-ENDOPEPTIDASE MEPH-RELATED"/>
    <property type="match status" value="1"/>
</dbReference>
<evidence type="ECO:0000256" key="5">
    <source>
        <dbReference type="SAM" id="SignalP"/>
    </source>
</evidence>
<sequence>MSPKWICTLIVAASVSAHAAPESEHKPSDLDLLLGIGQSSLSKLDSVHHQVKDQANVLISNALSLIGVPYRRGGNSAETGFDCSGLVRAVYAESWGKILPRRAEEQAAATDKIEKAELKPGDLVFFNTMRRAFSHVGIYMGDGKFIHSPRTGKTVRVENMDIAYWEKRFDGARRVELSDEARAKLMEQVNLDGAEAQDLIGRVMSKTTMRLN</sequence>
<dbReference type="Gene3D" id="3.90.1720.10">
    <property type="entry name" value="endopeptidase domain like (from Nostoc punctiforme)"/>
    <property type="match status" value="1"/>
</dbReference>
<dbReference type="KEGG" id="cpis:HS961_14915"/>
<evidence type="ECO:0000256" key="2">
    <source>
        <dbReference type="ARBA" id="ARBA00022670"/>
    </source>
</evidence>
<protein>
    <submittedName>
        <fullName evidence="7">C40 family peptidase</fullName>
    </submittedName>
</protein>
<evidence type="ECO:0000256" key="3">
    <source>
        <dbReference type="ARBA" id="ARBA00022801"/>
    </source>
</evidence>
<keyword evidence="8" id="KW-1185">Reference proteome</keyword>
<accession>A0A7G5EJ49</accession>
<evidence type="ECO:0000313" key="7">
    <source>
        <dbReference type="EMBL" id="QMV74024.1"/>
    </source>
</evidence>
<evidence type="ECO:0000259" key="6">
    <source>
        <dbReference type="PROSITE" id="PS51935"/>
    </source>
</evidence>
<dbReference type="Proteomes" id="UP000515240">
    <property type="component" value="Chromosome"/>
</dbReference>
<dbReference type="RefSeq" id="WP_182323274.1">
    <property type="nucleotide sequence ID" value="NZ_CP058554.1"/>
</dbReference>
<dbReference type="InterPro" id="IPR038765">
    <property type="entry name" value="Papain-like_cys_pep_sf"/>
</dbReference>
<dbReference type="EMBL" id="CP058554">
    <property type="protein sequence ID" value="QMV74024.1"/>
    <property type="molecule type" value="Genomic_DNA"/>
</dbReference>
<dbReference type="PANTHER" id="PTHR47053:SF1">
    <property type="entry name" value="MUREIN DD-ENDOPEPTIDASE MEPH-RELATED"/>
    <property type="match status" value="1"/>
</dbReference>
<dbReference type="InterPro" id="IPR000064">
    <property type="entry name" value="NLP_P60_dom"/>
</dbReference>
<keyword evidence="4" id="KW-0788">Thiol protease</keyword>
<comment type="similarity">
    <text evidence="1">Belongs to the peptidase C40 family.</text>
</comment>
<keyword evidence="3" id="KW-0378">Hydrolase</keyword>
<feature type="domain" description="NlpC/P60" evidence="6">
    <location>
        <begin position="52"/>
        <end position="176"/>
    </location>
</feature>
<feature type="chain" id="PRO_5028947004" evidence="5">
    <location>
        <begin position="20"/>
        <end position="212"/>
    </location>
</feature>
<dbReference type="PROSITE" id="PS51935">
    <property type="entry name" value="NLPC_P60"/>
    <property type="match status" value="1"/>
</dbReference>
<keyword evidence="5" id="KW-0732">Signal</keyword>
<dbReference type="GO" id="GO:0006508">
    <property type="term" value="P:proteolysis"/>
    <property type="evidence" value="ECO:0007669"/>
    <property type="project" value="UniProtKB-KW"/>
</dbReference>
<name>A0A7G5EJ49_9BURK</name>
<keyword evidence="2" id="KW-0645">Protease</keyword>
<dbReference type="AlphaFoldDB" id="A0A7G5EJ49"/>
<evidence type="ECO:0000256" key="1">
    <source>
        <dbReference type="ARBA" id="ARBA00007074"/>
    </source>
</evidence>
<dbReference type="InterPro" id="IPR051202">
    <property type="entry name" value="Peptidase_C40"/>
</dbReference>
<feature type="signal peptide" evidence="5">
    <location>
        <begin position="1"/>
        <end position="19"/>
    </location>
</feature>
<reference evidence="7 8" key="1">
    <citation type="journal article" date="2020" name="G3 (Bethesda)">
        <title>CeMbio - The Caenorhabditis elegans Microbiome Resource.</title>
        <authorList>
            <person name="Dirksen P."/>
            <person name="Assie A."/>
            <person name="Zimmermann J."/>
            <person name="Zhang F."/>
            <person name="Tietje A.M."/>
            <person name="Marsh S.A."/>
            <person name="Felix M.A."/>
            <person name="Shapira M."/>
            <person name="Kaleta C."/>
            <person name="Schulenburg H."/>
            <person name="Samuel B."/>
        </authorList>
    </citation>
    <scope>NUCLEOTIDE SEQUENCE [LARGE SCALE GENOMIC DNA]</scope>
    <source>
        <strain evidence="7 8">BIGb0172</strain>
    </source>
</reference>
<organism evidence="7 8">
    <name type="scientific">Comamonas piscis</name>
    <dbReference type="NCBI Taxonomy" id="1562974"/>
    <lineage>
        <taxon>Bacteria</taxon>
        <taxon>Pseudomonadati</taxon>
        <taxon>Pseudomonadota</taxon>
        <taxon>Betaproteobacteria</taxon>
        <taxon>Burkholderiales</taxon>
        <taxon>Comamonadaceae</taxon>
        <taxon>Comamonas</taxon>
    </lineage>
</organism>
<evidence type="ECO:0000313" key="8">
    <source>
        <dbReference type="Proteomes" id="UP000515240"/>
    </source>
</evidence>
<gene>
    <name evidence="7" type="ORF">HS961_14915</name>
</gene>
<proteinExistence type="inferred from homology"/>